<organism evidence="1 2">
    <name type="scientific">Platanthera guangdongensis</name>
    <dbReference type="NCBI Taxonomy" id="2320717"/>
    <lineage>
        <taxon>Eukaryota</taxon>
        <taxon>Viridiplantae</taxon>
        <taxon>Streptophyta</taxon>
        <taxon>Embryophyta</taxon>
        <taxon>Tracheophyta</taxon>
        <taxon>Spermatophyta</taxon>
        <taxon>Magnoliopsida</taxon>
        <taxon>Liliopsida</taxon>
        <taxon>Asparagales</taxon>
        <taxon>Orchidaceae</taxon>
        <taxon>Orchidoideae</taxon>
        <taxon>Orchideae</taxon>
        <taxon>Orchidinae</taxon>
        <taxon>Platanthera</taxon>
    </lineage>
</organism>
<dbReference type="EMBL" id="JBBWWR010000007">
    <property type="protein sequence ID" value="KAK8963589.1"/>
    <property type="molecule type" value="Genomic_DNA"/>
</dbReference>
<name>A0ABR2MJ45_9ASPA</name>
<sequence>MSNCWNGVVSICSSAGGRDPDAGAVDTVTTLPGRGRRNEDGIKSSRATIGFGGPLSCPFLALQSHRPGVLSPLKHITIPFPSLLPSSRRRRFFLLVKWMNLAISLSLTRVQHDQELESYPEFDSRTSCATAAYRSIWEIG</sequence>
<protein>
    <submittedName>
        <fullName evidence="1">Uncharacterized protein</fullName>
    </submittedName>
</protein>
<evidence type="ECO:0000313" key="2">
    <source>
        <dbReference type="Proteomes" id="UP001412067"/>
    </source>
</evidence>
<dbReference type="Proteomes" id="UP001412067">
    <property type="component" value="Unassembled WGS sequence"/>
</dbReference>
<proteinExistence type="predicted"/>
<keyword evidence="2" id="KW-1185">Reference proteome</keyword>
<reference evidence="1 2" key="1">
    <citation type="journal article" date="2022" name="Nat. Plants">
        <title>Genomes of leafy and leafless Platanthera orchids illuminate the evolution of mycoheterotrophy.</title>
        <authorList>
            <person name="Li M.H."/>
            <person name="Liu K.W."/>
            <person name="Li Z."/>
            <person name="Lu H.C."/>
            <person name="Ye Q.L."/>
            <person name="Zhang D."/>
            <person name="Wang J.Y."/>
            <person name="Li Y.F."/>
            <person name="Zhong Z.M."/>
            <person name="Liu X."/>
            <person name="Yu X."/>
            <person name="Liu D.K."/>
            <person name="Tu X.D."/>
            <person name="Liu B."/>
            <person name="Hao Y."/>
            <person name="Liao X.Y."/>
            <person name="Jiang Y.T."/>
            <person name="Sun W.H."/>
            <person name="Chen J."/>
            <person name="Chen Y.Q."/>
            <person name="Ai Y."/>
            <person name="Zhai J.W."/>
            <person name="Wu S.S."/>
            <person name="Zhou Z."/>
            <person name="Hsiao Y.Y."/>
            <person name="Wu W.L."/>
            <person name="Chen Y.Y."/>
            <person name="Lin Y.F."/>
            <person name="Hsu J.L."/>
            <person name="Li C.Y."/>
            <person name="Wang Z.W."/>
            <person name="Zhao X."/>
            <person name="Zhong W.Y."/>
            <person name="Ma X.K."/>
            <person name="Ma L."/>
            <person name="Huang J."/>
            <person name="Chen G.Z."/>
            <person name="Huang M.Z."/>
            <person name="Huang L."/>
            <person name="Peng D.H."/>
            <person name="Luo Y.B."/>
            <person name="Zou S.Q."/>
            <person name="Chen S.P."/>
            <person name="Lan S."/>
            <person name="Tsai W.C."/>
            <person name="Van de Peer Y."/>
            <person name="Liu Z.J."/>
        </authorList>
    </citation>
    <scope>NUCLEOTIDE SEQUENCE [LARGE SCALE GENOMIC DNA]</scope>
    <source>
        <strain evidence="1">Lor288</strain>
    </source>
</reference>
<accession>A0ABR2MJ45</accession>
<comment type="caution">
    <text evidence="1">The sequence shown here is derived from an EMBL/GenBank/DDBJ whole genome shotgun (WGS) entry which is preliminary data.</text>
</comment>
<evidence type="ECO:0000313" key="1">
    <source>
        <dbReference type="EMBL" id="KAK8963589.1"/>
    </source>
</evidence>
<gene>
    <name evidence="1" type="ORF">KSP40_PGU000793</name>
</gene>